<evidence type="ECO:0000256" key="7">
    <source>
        <dbReference type="ARBA" id="ARBA00022989"/>
    </source>
</evidence>
<dbReference type="PANTHER" id="PTHR31030">
    <property type="entry name" value="PLASMA MEMBRANE FUSION PROTEIN PRM1"/>
    <property type="match status" value="1"/>
</dbReference>
<feature type="transmembrane region" description="Helical" evidence="10">
    <location>
        <begin position="660"/>
        <end position="682"/>
    </location>
</feature>
<feature type="compositionally biased region" description="Basic and acidic residues" evidence="11">
    <location>
        <begin position="61"/>
        <end position="75"/>
    </location>
</feature>
<comment type="similarity">
    <text evidence="4 10">Belongs to the PRM1 family.</text>
</comment>
<feature type="compositionally biased region" description="Basic and acidic residues" evidence="11">
    <location>
        <begin position="90"/>
        <end position="99"/>
    </location>
</feature>
<keyword evidence="9" id="KW-0325">Glycoprotein</keyword>
<feature type="non-terminal residue" evidence="12">
    <location>
        <position position="773"/>
    </location>
</feature>
<dbReference type="Proteomes" id="UP001139887">
    <property type="component" value="Unassembled WGS sequence"/>
</dbReference>
<name>A0A9W8I4R0_9FUNG</name>
<feature type="transmembrane region" description="Helical" evidence="10">
    <location>
        <begin position="560"/>
        <end position="582"/>
    </location>
</feature>
<organism evidence="12 13">
    <name type="scientific">Coemansia brasiliensis</name>
    <dbReference type="NCBI Taxonomy" id="2650707"/>
    <lineage>
        <taxon>Eukaryota</taxon>
        <taxon>Fungi</taxon>
        <taxon>Fungi incertae sedis</taxon>
        <taxon>Zoopagomycota</taxon>
        <taxon>Kickxellomycotina</taxon>
        <taxon>Kickxellomycetes</taxon>
        <taxon>Kickxellales</taxon>
        <taxon>Kickxellaceae</taxon>
        <taxon>Coemansia</taxon>
    </lineage>
</organism>
<keyword evidence="10" id="KW-1003">Cell membrane</keyword>
<feature type="compositionally biased region" description="Acidic residues" evidence="11">
    <location>
        <begin position="23"/>
        <end position="36"/>
    </location>
</feature>
<feature type="region of interest" description="Disordered" evidence="11">
    <location>
        <begin position="9"/>
        <end position="266"/>
    </location>
</feature>
<evidence type="ECO:0000256" key="10">
    <source>
        <dbReference type="RuleBase" id="RU366035"/>
    </source>
</evidence>
<sequence length="773" mass="86912">MDKFYKQFFGKDEYPPDKKEERFLDDESEDDELDSTIDDRSSHVNEKYHDLHSLNLGPPPHDGKQPLDGKHDKYDAPSPPVSPLKQPKNMPRETYLRADNEDEMILPKKGIPLEEAEWPPKMDDTMIPDLSKPPRPPSPPAGPKEKHPRLTFYGNEDRDHRPRNNRPMPPPQARREPPNMQRRPPPDMQRRPPPPDMQRRPPPPDMQRRPPPHDMQRGPPPHDMRRPPPDMRRPPPHDMRRPPPHDMRRPPMHPRQMSEKMPPPGYPGHRRHRMQQLIMPYVGKWGKISRSWASQTVILIIFMGVGYIMMSAGIQSMAADSVAYLNAGCAAVDTAADAVVNAPSTAALATLSMIDSAARNAVNALGNSINKVITILRDLIVFVLKLFVGTFICFATLIVKTALTMISEVGRILTEQLEKAVNEVVGDLQNVASDIAGGIEDAANNIANFFTGNKGGDKKVDFNTDSIRQKLTISIPTDWTDSISNIANKIPSEEQIFGNITQLIDVPFGMLRSLVVTSFSSINISIADDVDIATGKKANVCVHPMGQETVNEFGVQAARIIWIAGLVLICVALLMILFNALWTMREESRFQRRLVEFRSELVDYRAPVSKRELHEKPATRKEMDLFVLPGEPMLQRLTDYIVRKHGDTERTSAWRWWLNYVWHPPAIACFIAGLLGLASIIVQIKAIEALRLEFIPLLAHEINAFEQNALNDDILGGARQESIDIASSINSHINGTQQKLTDSLFGPLTEGTGTINDTLNDFVSTYINGIRDV</sequence>
<comment type="function">
    <text evidence="1 10">Involved in cell fusion during mating by stabilizing the plasma membrane fusion event.</text>
</comment>
<dbReference type="GO" id="GO:0032220">
    <property type="term" value="P:plasma membrane fusion involved in cytogamy"/>
    <property type="evidence" value="ECO:0007669"/>
    <property type="project" value="TreeGrafter"/>
</dbReference>
<evidence type="ECO:0000256" key="2">
    <source>
        <dbReference type="ARBA" id="ARBA00004127"/>
    </source>
</evidence>
<keyword evidence="7 10" id="KW-1133">Transmembrane helix</keyword>
<keyword evidence="13" id="KW-1185">Reference proteome</keyword>
<dbReference type="OrthoDB" id="10248838at2759"/>
<evidence type="ECO:0000256" key="11">
    <source>
        <dbReference type="SAM" id="MobiDB-lite"/>
    </source>
</evidence>
<dbReference type="AlphaFoldDB" id="A0A9W8I4R0"/>
<dbReference type="PANTHER" id="PTHR31030:SF1">
    <property type="entry name" value="PLASMA MEMBRANE FUSION PROTEIN PRM1"/>
    <property type="match status" value="1"/>
</dbReference>
<feature type="compositionally biased region" description="Pro residues" evidence="11">
    <location>
        <begin position="131"/>
        <end position="142"/>
    </location>
</feature>
<evidence type="ECO:0000313" key="13">
    <source>
        <dbReference type="Proteomes" id="UP001139887"/>
    </source>
</evidence>
<evidence type="ECO:0000256" key="4">
    <source>
        <dbReference type="ARBA" id="ARBA00010780"/>
    </source>
</evidence>
<evidence type="ECO:0000256" key="6">
    <source>
        <dbReference type="ARBA" id="ARBA00022971"/>
    </source>
</evidence>
<evidence type="ECO:0000256" key="3">
    <source>
        <dbReference type="ARBA" id="ARBA00004196"/>
    </source>
</evidence>
<comment type="subcellular location">
    <subcellularLocation>
        <location evidence="3">Cell envelope</location>
    </subcellularLocation>
    <subcellularLocation>
        <location evidence="10">Cell membrane</location>
        <topology evidence="10">Multi-pass membrane protein</topology>
    </subcellularLocation>
    <subcellularLocation>
        <location evidence="2">Endomembrane system</location>
        <topology evidence="2">Multi-pass membrane protein</topology>
    </subcellularLocation>
</comment>
<dbReference type="GO" id="GO:0005886">
    <property type="term" value="C:plasma membrane"/>
    <property type="evidence" value="ECO:0007669"/>
    <property type="project" value="UniProtKB-SubCell"/>
</dbReference>
<dbReference type="InterPro" id="IPR026777">
    <property type="entry name" value="PRM1"/>
</dbReference>
<evidence type="ECO:0000256" key="9">
    <source>
        <dbReference type="ARBA" id="ARBA00023180"/>
    </source>
</evidence>
<dbReference type="GO" id="GO:0012505">
    <property type="term" value="C:endomembrane system"/>
    <property type="evidence" value="ECO:0007669"/>
    <property type="project" value="UniProtKB-SubCell"/>
</dbReference>
<feature type="transmembrane region" description="Helical" evidence="10">
    <location>
        <begin position="379"/>
        <end position="399"/>
    </location>
</feature>
<reference evidence="12" key="1">
    <citation type="submission" date="2022-07" db="EMBL/GenBank/DDBJ databases">
        <title>Phylogenomic reconstructions and comparative analyses of Kickxellomycotina fungi.</title>
        <authorList>
            <person name="Reynolds N.K."/>
            <person name="Stajich J.E."/>
            <person name="Barry K."/>
            <person name="Grigoriev I.V."/>
            <person name="Crous P."/>
            <person name="Smith M.E."/>
        </authorList>
    </citation>
    <scope>NUCLEOTIDE SEQUENCE</scope>
    <source>
        <strain evidence="12">NRRL 1566</strain>
    </source>
</reference>
<keyword evidence="5 10" id="KW-0812">Transmembrane</keyword>
<feature type="transmembrane region" description="Helical" evidence="10">
    <location>
        <begin position="297"/>
        <end position="318"/>
    </location>
</feature>
<evidence type="ECO:0000256" key="1">
    <source>
        <dbReference type="ARBA" id="ARBA00002512"/>
    </source>
</evidence>
<protein>
    <recommendedName>
        <fullName evidence="10">Plasma membrane fusion protein PRM1</fullName>
    </recommendedName>
</protein>
<evidence type="ECO:0000256" key="5">
    <source>
        <dbReference type="ARBA" id="ARBA00022692"/>
    </source>
</evidence>
<dbReference type="EMBL" id="JANBUW010000901">
    <property type="protein sequence ID" value="KAJ2845064.1"/>
    <property type="molecule type" value="Genomic_DNA"/>
</dbReference>
<comment type="caution">
    <text evidence="12">The sequence shown here is derived from an EMBL/GenBank/DDBJ whole genome shotgun (WGS) entry which is preliminary data.</text>
</comment>
<gene>
    <name evidence="12" type="primary">PRM1</name>
    <name evidence="12" type="ORF">IWW36_004941</name>
</gene>
<comment type="caution">
    <text evidence="10">Lacks conserved residue(s) required for the propagation of feature annotation.</text>
</comment>
<feature type="compositionally biased region" description="Basic and acidic residues" evidence="11">
    <location>
        <begin position="206"/>
        <end position="249"/>
    </location>
</feature>
<evidence type="ECO:0000313" key="12">
    <source>
        <dbReference type="EMBL" id="KAJ2845064.1"/>
    </source>
</evidence>
<accession>A0A9W8I4R0</accession>
<evidence type="ECO:0000256" key="8">
    <source>
        <dbReference type="ARBA" id="ARBA00023136"/>
    </source>
</evidence>
<dbReference type="GO" id="GO:0043332">
    <property type="term" value="C:mating projection tip"/>
    <property type="evidence" value="ECO:0007669"/>
    <property type="project" value="UniProtKB-UniRule"/>
</dbReference>
<keyword evidence="8 10" id="KW-0472">Membrane</keyword>
<proteinExistence type="inferred from homology"/>
<feature type="compositionally biased region" description="Pro residues" evidence="11">
    <location>
        <begin position="191"/>
        <end position="205"/>
    </location>
</feature>
<keyword evidence="6 10" id="KW-0184">Conjugation</keyword>
<feature type="compositionally biased region" description="Basic and acidic residues" evidence="11">
    <location>
        <begin position="37"/>
        <end position="52"/>
    </location>
</feature>
<feature type="compositionally biased region" description="Basic and acidic residues" evidence="11">
    <location>
        <begin position="9"/>
        <end position="22"/>
    </location>
</feature>